<protein>
    <submittedName>
        <fullName evidence="1">Uncharacterized protein</fullName>
    </submittedName>
</protein>
<proteinExistence type="predicted"/>
<organism evidence="1 2">
    <name type="scientific">Ketogulonicigenium vulgare (strain WSH-001)</name>
    <dbReference type="NCBI Taxonomy" id="759362"/>
    <lineage>
        <taxon>Bacteria</taxon>
        <taxon>Pseudomonadati</taxon>
        <taxon>Pseudomonadota</taxon>
        <taxon>Alphaproteobacteria</taxon>
        <taxon>Rhodobacterales</taxon>
        <taxon>Roseobacteraceae</taxon>
        <taxon>Ketogulonicigenium</taxon>
    </lineage>
</organism>
<sequence length="39" mass="4300">MDFAAPSAEISHLAPRLEAARLRHYKLIQDITKGPATPL</sequence>
<dbReference type="EMBL" id="CP002018">
    <property type="protein sequence ID" value="AEM41062.1"/>
    <property type="molecule type" value="Genomic_DNA"/>
</dbReference>
<dbReference type="KEGG" id="kvl:KVU_1223"/>
<evidence type="ECO:0000313" key="2">
    <source>
        <dbReference type="Proteomes" id="UP000000692"/>
    </source>
</evidence>
<dbReference type="AlphaFoldDB" id="F9Y7D4"/>
<evidence type="ECO:0000313" key="1">
    <source>
        <dbReference type="EMBL" id="AEM41062.1"/>
    </source>
</evidence>
<reference evidence="1 2" key="1">
    <citation type="journal article" date="2011" name="J. Bacteriol.">
        <title>Complete genome sequence of the industrial strain Ketogulonicigenium vulgare WSH-001.</title>
        <authorList>
            <person name="Liu L."/>
            <person name="Li Y."/>
            <person name="Zhang J."/>
            <person name="Zhou Z."/>
            <person name="Liu J."/>
            <person name="Li X."/>
            <person name="Zhou J."/>
            <person name="Du G."/>
            <person name="Wang L."/>
            <person name="Chen J."/>
        </authorList>
    </citation>
    <scope>NUCLEOTIDE SEQUENCE [LARGE SCALE GENOMIC DNA]</scope>
    <source>
        <strain evidence="1 2">WSH-001</strain>
    </source>
</reference>
<accession>F9Y7D4</accession>
<dbReference type="Proteomes" id="UP000000692">
    <property type="component" value="Chromosome"/>
</dbReference>
<keyword evidence="2" id="KW-1185">Reference proteome</keyword>
<gene>
    <name evidence="1" type="ordered locus">KVU_1223</name>
</gene>
<name>F9Y7D4_KETVW</name>
<dbReference type="HOGENOM" id="CLU_3311118_0_0_5"/>